<protein>
    <recommendedName>
        <fullName evidence="2">DUF5626 domain-containing protein</fullName>
    </recommendedName>
</protein>
<accession>A0A1I5Y4K8</accession>
<evidence type="ECO:0000259" key="2">
    <source>
        <dbReference type="Pfam" id="PF18540"/>
    </source>
</evidence>
<feature type="chain" id="PRO_5011745364" description="DUF5626 domain-containing protein" evidence="1">
    <location>
        <begin position="27"/>
        <end position="200"/>
    </location>
</feature>
<organism evidence="3 4">
    <name type="scientific">Desemzia incerta</name>
    <dbReference type="NCBI Taxonomy" id="82801"/>
    <lineage>
        <taxon>Bacteria</taxon>
        <taxon>Bacillati</taxon>
        <taxon>Bacillota</taxon>
        <taxon>Bacilli</taxon>
        <taxon>Lactobacillales</taxon>
        <taxon>Carnobacteriaceae</taxon>
        <taxon>Desemzia</taxon>
    </lineage>
</organism>
<proteinExistence type="predicted"/>
<feature type="domain" description="DUF5626" evidence="2">
    <location>
        <begin position="49"/>
        <end position="159"/>
    </location>
</feature>
<keyword evidence="1" id="KW-0732">Signal</keyword>
<dbReference type="Pfam" id="PF18540">
    <property type="entry name" value="DUF5626"/>
    <property type="match status" value="1"/>
</dbReference>
<evidence type="ECO:0000313" key="3">
    <source>
        <dbReference type="EMBL" id="SFQ39172.1"/>
    </source>
</evidence>
<feature type="signal peptide" evidence="1">
    <location>
        <begin position="1"/>
        <end position="26"/>
    </location>
</feature>
<dbReference type="STRING" id="82801.SAMN04488506_1792"/>
<name>A0A1I5Y4K8_9LACT</name>
<evidence type="ECO:0000256" key="1">
    <source>
        <dbReference type="SAM" id="SignalP"/>
    </source>
</evidence>
<keyword evidence="4" id="KW-1185">Reference proteome</keyword>
<sequence length="200" mass="22063">MKKMIFSLTLITGLSSLLICSQNVIASEFESELPETNSEETQLIEFNIEKDYYEEVTFEEEDGTLATIIISKELPEMTTFATRPGGGSSGGPALAAGNAYKYTYKGSTDTYSFKTHLTGSPLKINKIYDLEYNWKSGKIKDTSIKKHSSKDGTVQLIYNGNWGGTKTETANVKLNTTGRSGVWHLYITRNGSSKGVVLKN</sequence>
<dbReference type="RefSeq" id="WP_092480820.1">
    <property type="nucleotide sequence ID" value="NZ_FOXW01000006.1"/>
</dbReference>
<reference evidence="3 4" key="1">
    <citation type="submission" date="2016-10" db="EMBL/GenBank/DDBJ databases">
        <authorList>
            <person name="de Groot N.N."/>
        </authorList>
    </citation>
    <scope>NUCLEOTIDE SEQUENCE [LARGE SCALE GENOMIC DNA]</scope>
    <source>
        <strain evidence="3 4">DSM 20581</strain>
    </source>
</reference>
<dbReference type="Proteomes" id="UP000199136">
    <property type="component" value="Unassembled WGS sequence"/>
</dbReference>
<gene>
    <name evidence="3" type="ORF">SAMN04488506_1792</name>
</gene>
<dbReference type="InterPro" id="IPR040491">
    <property type="entry name" value="DUF5626"/>
</dbReference>
<evidence type="ECO:0000313" key="4">
    <source>
        <dbReference type="Proteomes" id="UP000199136"/>
    </source>
</evidence>
<dbReference type="EMBL" id="FOXW01000006">
    <property type="protein sequence ID" value="SFQ39172.1"/>
    <property type="molecule type" value="Genomic_DNA"/>
</dbReference>
<dbReference type="AlphaFoldDB" id="A0A1I5Y4K8"/>